<reference evidence="1" key="1">
    <citation type="journal article" date="2020" name="Nature">
        <title>Giant virus diversity and host interactions through global metagenomics.</title>
        <authorList>
            <person name="Schulz F."/>
            <person name="Roux S."/>
            <person name="Paez-Espino D."/>
            <person name="Jungbluth S."/>
            <person name="Walsh D.A."/>
            <person name="Denef V.J."/>
            <person name="McMahon K.D."/>
            <person name="Konstantinidis K.T."/>
            <person name="Eloe-Fadrosh E.A."/>
            <person name="Kyrpides N.C."/>
            <person name="Woyke T."/>
        </authorList>
    </citation>
    <scope>NUCLEOTIDE SEQUENCE</scope>
    <source>
        <strain evidence="1">GVMAG-M-3300023179-150</strain>
    </source>
</reference>
<dbReference type="AlphaFoldDB" id="A0A6C0E8H5"/>
<dbReference type="SUPFAM" id="SSF140860">
    <property type="entry name" value="Pseudo ankyrin repeat-like"/>
    <property type="match status" value="1"/>
</dbReference>
<proteinExistence type="predicted"/>
<protein>
    <recommendedName>
        <fullName evidence="2">Ankyrin repeat protein</fullName>
    </recommendedName>
</protein>
<sequence length="293" mass="34495">MDYISLYEILCIKLNLRYFINNINKKMRILLTTEYDQVYSSAHMYSFAHEINNCKLNDIKLNMHVVDMNMNINGEREIDFKNFYKKRWGITFTNIPFRFIDLMNDIKPYYFRIIMSIGLDGNYILSDKYPLYSICNIKKFNISICPFYVGYLCYKNKINVLKYLGNNKPESIKDCMQKDHTIISIASICGNINVLEWFKNSGLELKYTEFTLDGASENNLINVLEWWKNSGLELKYSGDALYVATYRGKIGVLEWWKKSGLPLKYDRDVILDVAKENKNVDVSTWWKNSGLLT</sequence>
<organism evidence="1">
    <name type="scientific">viral metagenome</name>
    <dbReference type="NCBI Taxonomy" id="1070528"/>
    <lineage>
        <taxon>unclassified sequences</taxon>
        <taxon>metagenomes</taxon>
        <taxon>organismal metagenomes</taxon>
    </lineage>
</organism>
<accession>A0A6C0E8H5</accession>
<dbReference type="EMBL" id="MN739746">
    <property type="protein sequence ID" value="QHT24569.1"/>
    <property type="molecule type" value="Genomic_DNA"/>
</dbReference>
<evidence type="ECO:0008006" key="2">
    <source>
        <dbReference type="Google" id="ProtNLM"/>
    </source>
</evidence>
<evidence type="ECO:0000313" key="1">
    <source>
        <dbReference type="EMBL" id="QHT24569.1"/>
    </source>
</evidence>
<name>A0A6C0E8H5_9ZZZZ</name>